<dbReference type="Gene3D" id="3.40.50.300">
    <property type="entry name" value="P-loop containing nucleotide triphosphate hydrolases"/>
    <property type="match status" value="1"/>
</dbReference>
<keyword evidence="1" id="KW-0378">Hydrolase</keyword>
<evidence type="ECO:0000313" key="4">
    <source>
        <dbReference type="Proteomes" id="UP000694846"/>
    </source>
</evidence>
<keyword evidence="1" id="KW-0234">DNA repair</keyword>
<dbReference type="OrthoDB" id="6588973at2759"/>
<evidence type="ECO:0000259" key="2">
    <source>
        <dbReference type="Pfam" id="PF05970"/>
    </source>
</evidence>
<protein>
    <recommendedName>
        <fullName evidence="1">ATP-dependent DNA helicase</fullName>
        <ecNumber evidence="1">5.6.2.3</ecNumber>
    </recommendedName>
</protein>
<evidence type="ECO:0000259" key="3">
    <source>
        <dbReference type="Pfam" id="PF21530"/>
    </source>
</evidence>
<comment type="catalytic activity">
    <reaction evidence="1">
        <text>ATP + H2O = ADP + phosphate + H(+)</text>
        <dbReference type="Rhea" id="RHEA:13065"/>
        <dbReference type="ChEBI" id="CHEBI:15377"/>
        <dbReference type="ChEBI" id="CHEBI:15378"/>
        <dbReference type="ChEBI" id="CHEBI:30616"/>
        <dbReference type="ChEBI" id="CHEBI:43474"/>
        <dbReference type="ChEBI" id="CHEBI:456216"/>
        <dbReference type="EC" id="5.6.2.3"/>
    </reaction>
</comment>
<dbReference type="GO" id="GO:0000723">
    <property type="term" value="P:telomere maintenance"/>
    <property type="evidence" value="ECO:0007669"/>
    <property type="project" value="InterPro"/>
</dbReference>
<dbReference type="GO" id="GO:0016787">
    <property type="term" value="F:hydrolase activity"/>
    <property type="evidence" value="ECO:0007669"/>
    <property type="project" value="UniProtKB-KW"/>
</dbReference>
<sequence>MQAVQNEAGRLYFLDAPGGTGKTFVISLILANIRVQGKIALALASSGIATTLLDGGRTAHSALKLPLNVQVIENPTCNISRNSAMAKVLQQTAIILLDECTMTHKKSLEAIHHTMQDLRGNQNIFDGALILLSGDFRQTFPVIPRSTPADEINACLKSSFMWRYVRKLTLNINMRVQLQNDQSADRFSKQLLETGNSKVQIDNTNGLISLPNNFCTIFQSKEELIERVFPNIIQNHRNHNWLSERAILAPKNVQVNDINYLILEKLPGAVISYKSIDIALNEDDAVNYPVEFLNSLEPPGIPPHFLNLKVGSSIILLRNFNAPKLCNGTRLAVKILMPNLIEATILTGKAKGEFVLIPRIPLIPTDMPFEFKWLQFPVRLSFAMSINKAQGQTLQVCGLDLEEPCFSHGQLYVVCSRVDTPNCLFVYAPNEQTKNIVYTNVLD</sequence>
<dbReference type="InterPro" id="IPR010285">
    <property type="entry name" value="DNA_helicase_pif1-like_DEAD"/>
</dbReference>
<keyword evidence="1" id="KW-0233">DNA recombination</keyword>
<dbReference type="GeneID" id="112686516"/>
<dbReference type="GO" id="GO:0043139">
    <property type="term" value="F:5'-3' DNA helicase activity"/>
    <property type="evidence" value="ECO:0007669"/>
    <property type="project" value="UniProtKB-EC"/>
</dbReference>
<keyword evidence="4" id="KW-1185">Reference proteome</keyword>
<dbReference type="AlphaFoldDB" id="A0A8B8FW89"/>
<dbReference type="Proteomes" id="UP000694846">
    <property type="component" value="Unplaced"/>
</dbReference>
<dbReference type="SUPFAM" id="SSF52540">
    <property type="entry name" value="P-loop containing nucleoside triphosphate hydrolases"/>
    <property type="match status" value="2"/>
</dbReference>
<dbReference type="Pfam" id="PF05970">
    <property type="entry name" value="PIF1"/>
    <property type="match status" value="1"/>
</dbReference>
<dbReference type="InterPro" id="IPR049163">
    <property type="entry name" value="Pif1-like_2B_dom"/>
</dbReference>
<evidence type="ECO:0000256" key="1">
    <source>
        <dbReference type="RuleBase" id="RU363044"/>
    </source>
</evidence>
<keyword evidence="1" id="KW-0547">Nucleotide-binding</keyword>
<keyword evidence="1" id="KW-0067">ATP-binding</keyword>
<evidence type="ECO:0000313" key="5">
    <source>
        <dbReference type="RefSeq" id="XP_025414616.1"/>
    </source>
</evidence>
<organism evidence="4 5">
    <name type="scientific">Sipha flava</name>
    <name type="common">yellow sugarcane aphid</name>
    <dbReference type="NCBI Taxonomy" id="143950"/>
    <lineage>
        <taxon>Eukaryota</taxon>
        <taxon>Metazoa</taxon>
        <taxon>Ecdysozoa</taxon>
        <taxon>Arthropoda</taxon>
        <taxon>Hexapoda</taxon>
        <taxon>Insecta</taxon>
        <taxon>Pterygota</taxon>
        <taxon>Neoptera</taxon>
        <taxon>Paraneoptera</taxon>
        <taxon>Hemiptera</taxon>
        <taxon>Sternorrhyncha</taxon>
        <taxon>Aphidomorpha</taxon>
        <taxon>Aphidoidea</taxon>
        <taxon>Aphididae</taxon>
        <taxon>Sipha</taxon>
    </lineage>
</organism>
<accession>A0A8B8FW89</accession>
<reference evidence="5" key="1">
    <citation type="submission" date="2025-08" db="UniProtKB">
        <authorList>
            <consortium name="RefSeq"/>
        </authorList>
    </citation>
    <scope>IDENTIFICATION</scope>
    <source>
        <tissue evidence="5">Whole body</tissue>
    </source>
</reference>
<keyword evidence="1" id="KW-0227">DNA damage</keyword>
<name>A0A8B8FW89_9HEMI</name>
<dbReference type="GO" id="GO:0006281">
    <property type="term" value="P:DNA repair"/>
    <property type="evidence" value="ECO:0007669"/>
    <property type="project" value="UniProtKB-KW"/>
</dbReference>
<gene>
    <name evidence="5" type="primary">LOC112686516</name>
</gene>
<dbReference type="GO" id="GO:0006310">
    <property type="term" value="P:DNA recombination"/>
    <property type="evidence" value="ECO:0007669"/>
    <property type="project" value="UniProtKB-KW"/>
</dbReference>
<dbReference type="GO" id="GO:0005524">
    <property type="term" value="F:ATP binding"/>
    <property type="evidence" value="ECO:0007669"/>
    <property type="project" value="UniProtKB-KW"/>
</dbReference>
<dbReference type="EC" id="5.6.2.3" evidence="1"/>
<dbReference type="RefSeq" id="XP_025414616.1">
    <property type="nucleotide sequence ID" value="XM_025558831.1"/>
</dbReference>
<feature type="domain" description="DNA helicase Pif1-like DEAD-box helicase" evidence="2">
    <location>
        <begin position="2"/>
        <end position="203"/>
    </location>
</feature>
<dbReference type="PANTHER" id="PTHR10492">
    <property type="match status" value="1"/>
</dbReference>
<comment type="similarity">
    <text evidence="1">Belongs to the helicase family.</text>
</comment>
<dbReference type="Pfam" id="PF21530">
    <property type="entry name" value="Pif1_2B_dom"/>
    <property type="match status" value="1"/>
</dbReference>
<proteinExistence type="inferred from homology"/>
<comment type="cofactor">
    <cofactor evidence="1">
        <name>Mg(2+)</name>
        <dbReference type="ChEBI" id="CHEBI:18420"/>
    </cofactor>
</comment>
<feature type="domain" description="DNA helicase Pif1-like 2B" evidence="3">
    <location>
        <begin position="291"/>
        <end position="333"/>
    </location>
</feature>
<keyword evidence="1" id="KW-0347">Helicase</keyword>
<dbReference type="InterPro" id="IPR027417">
    <property type="entry name" value="P-loop_NTPase"/>
</dbReference>
<dbReference type="PANTHER" id="PTHR10492:SF57">
    <property type="entry name" value="ATP-DEPENDENT DNA HELICASE"/>
    <property type="match status" value="1"/>
</dbReference>